<proteinExistence type="predicted"/>
<sequence>MRASIIRLRFTLGFCFFFLISGVKGFPSRLNGKNEEKNLLKIRSIESSNGRTIFAGEDDSCEDFSNLEAFIVTVLQEPFSTQIERCSFNKMQIPTSLVAELGRAKMSNGKINQSYVTPNLPTSSELLDTSSTSNEFSRSLLILIPEKIGQLSSTLISQSQSSRCDKRNSSRTSIQSSKILDFYTHGKKKSACVRSANASILLKIVDTAVFFSTANISLVLSITSDNKHIGLAICLKKNTGTIKISDLSIKLENLAVFIKVLVNLKGLNLFTGSELVNLNLIAYHFSMFKTKDTYFSPENTCRLLNSSIIELLNSQSSCILYQEINKAIDVDQTQEMNKNNSFLISRIQISFVSKAMNYSSILFLKPENYSTATEDLSLTMESIIRSIFMLKTREVLNQTISTTPATSMFGKSCISQQLCVNIALISQNLSPSSTSKSAAVKSQCGFIDIDESLAASGKIDEAFFSFILSLGSVLLDKATELKNSPLRTMVSGIYSKYSAVNLAEINLTFLLNLQLM</sequence>
<protein>
    <submittedName>
        <fullName evidence="2">Uncharacterized protein</fullName>
    </submittedName>
</protein>
<dbReference type="Proteomes" id="UP000285326">
    <property type="component" value="Unassembled WGS sequence"/>
</dbReference>
<dbReference type="AlphaFoldDB" id="A0A420IVJ5"/>
<comment type="caution">
    <text evidence="2">The sequence shown here is derived from an EMBL/GenBank/DDBJ whole genome shotgun (WGS) entry which is preliminary data.</text>
</comment>
<reference evidence="2 3" key="1">
    <citation type="journal article" date="2018" name="BMC Genomics">
        <title>Comparative genome analyses reveal sequence features reflecting distinct modes of host-adaptation between dicot and monocot powdery mildew.</title>
        <authorList>
            <person name="Wu Y."/>
            <person name="Ma X."/>
            <person name="Pan Z."/>
            <person name="Kale S.D."/>
            <person name="Song Y."/>
            <person name="King H."/>
            <person name="Zhang Q."/>
            <person name="Presley C."/>
            <person name="Deng X."/>
            <person name="Wei C.I."/>
            <person name="Xiao S."/>
        </authorList>
    </citation>
    <scope>NUCLEOTIDE SEQUENCE [LARGE SCALE GENOMIC DNA]</scope>
    <source>
        <strain evidence="2">UMSG1</strain>
    </source>
</reference>
<dbReference type="EMBL" id="MCBS01021037">
    <property type="protein sequence ID" value="RKF78566.1"/>
    <property type="molecule type" value="Genomic_DNA"/>
</dbReference>
<organism evidence="2 3">
    <name type="scientific">Golovinomyces cichoracearum</name>
    <dbReference type="NCBI Taxonomy" id="62708"/>
    <lineage>
        <taxon>Eukaryota</taxon>
        <taxon>Fungi</taxon>
        <taxon>Dikarya</taxon>
        <taxon>Ascomycota</taxon>
        <taxon>Pezizomycotina</taxon>
        <taxon>Leotiomycetes</taxon>
        <taxon>Erysiphales</taxon>
        <taxon>Erysiphaceae</taxon>
        <taxon>Golovinomyces</taxon>
    </lineage>
</organism>
<name>A0A420IVJ5_9PEZI</name>
<feature type="signal peptide" evidence="1">
    <location>
        <begin position="1"/>
        <end position="25"/>
    </location>
</feature>
<evidence type="ECO:0000313" key="3">
    <source>
        <dbReference type="Proteomes" id="UP000285326"/>
    </source>
</evidence>
<gene>
    <name evidence="2" type="ORF">GcM1_210036</name>
</gene>
<keyword evidence="1" id="KW-0732">Signal</keyword>
<evidence type="ECO:0000313" key="2">
    <source>
        <dbReference type="EMBL" id="RKF78566.1"/>
    </source>
</evidence>
<feature type="chain" id="PRO_5019088751" evidence="1">
    <location>
        <begin position="26"/>
        <end position="516"/>
    </location>
</feature>
<accession>A0A420IVJ5</accession>
<evidence type="ECO:0000256" key="1">
    <source>
        <dbReference type="SAM" id="SignalP"/>
    </source>
</evidence>